<evidence type="ECO:0000256" key="1">
    <source>
        <dbReference type="ARBA" id="ARBA00022801"/>
    </source>
</evidence>
<feature type="region of interest" description="Disordered" evidence="2">
    <location>
        <begin position="1"/>
        <end position="24"/>
    </location>
</feature>
<keyword evidence="5" id="KW-1185">Reference proteome</keyword>
<dbReference type="InterPro" id="IPR005754">
    <property type="entry name" value="Sortase"/>
</dbReference>
<dbReference type="InterPro" id="IPR023365">
    <property type="entry name" value="Sortase_dom-sf"/>
</dbReference>
<comment type="caution">
    <text evidence="4">The sequence shown here is derived from an EMBL/GenBank/DDBJ whole genome shotgun (WGS) entry which is preliminary data.</text>
</comment>
<keyword evidence="3" id="KW-1133">Transmembrane helix</keyword>
<dbReference type="EMBL" id="BSTX01000001">
    <property type="protein sequence ID" value="GLZ75713.1"/>
    <property type="molecule type" value="Genomic_DNA"/>
</dbReference>
<dbReference type="Pfam" id="PF04203">
    <property type="entry name" value="Sortase"/>
    <property type="match status" value="1"/>
</dbReference>
<feature type="transmembrane region" description="Helical" evidence="3">
    <location>
        <begin position="245"/>
        <end position="267"/>
    </location>
</feature>
<keyword evidence="3" id="KW-0812">Transmembrane</keyword>
<gene>
    <name evidence="4" type="ORF">Afil01_05200</name>
</gene>
<accession>A0A9W6W790</accession>
<feature type="transmembrane region" description="Helical" evidence="3">
    <location>
        <begin position="26"/>
        <end position="51"/>
    </location>
</feature>
<name>A0A9W6W790_9ACTN</name>
<evidence type="ECO:0000313" key="5">
    <source>
        <dbReference type="Proteomes" id="UP001165079"/>
    </source>
</evidence>
<dbReference type="SUPFAM" id="SSF63817">
    <property type="entry name" value="Sortase"/>
    <property type="match status" value="1"/>
</dbReference>
<evidence type="ECO:0000256" key="2">
    <source>
        <dbReference type="SAM" id="MobiDB-lite"/>
    </source>
</evidence>
<dbReference type="Proteomes" id="UP001165079">
    <property type="component" value="Unassembled WGS sequence"/>
</dbReference>
<dbReference type="RefSeq" id="WP_285660944.1">
    <property type="nucleotide sequence ID" value="NZ_BSTX01000001.1"/>
</dbReference>
<reference evidence="4" key="1">
    <citation type="submission" date="2023-03" db="EMBL/GenBank/DDBJ databases">
        <title>Actinorhabdospora filicis NBRC 111898.</title>
        <authorList>
            <person name="Ichikawa N."/>
            <person name="Sato H."/>
            <person name="Tonouchi N."/>
        </authorList>
    </citation>
    <scope>NUCLEOTIDE SEQUENCE</scope>
    <source>
        <strain evidence="4">NBRC 111898</strain>
    </source>
</reference>
<keyword evidence="3" id="KW-0472">Membrane</keyword>
<keyword evidence="1" id="KW-0378">Hydrolase</keyword>
<evidence type="ECO:0000313" key="4">
    <source>
        <dbReference type="EMBL" id="GLZ75713.1"/>
    </source>
</evidence>
<proteinExistence type="predicted"/>
<dbReference type="GO" id="GO:0016787">
    <property type="term" value="F:hydrolase activity"/>
    <property type="evidence" value="ECO:0007669"/>
    <property type="project" value="UniProtKB-KW"/>
</dbReference>
<dbReference type="AlphaFoldDB" id="A0A9W6W790"/>
<dbReference type="CDD" id="cd05830">
    <property type="entry name" value="Sortase_E"/>
    <property type="match status" value="1"/>
</dbReference>
<feature type="transmembrane region" description="Helical" evidence="3">
    <location>
        <begin position="273"/>
        <end position="291"/>
    </location>
</feature>
<evidence type="ECO:0000256" key="3">
    <source>
        <dbReference type="SAM" id="Phobius"/>
    </source>
</evidence>
<organism evidence="4 5">
    <name type="scientific">Actinorhabdospora filicis</name>
    <dbReference type="NCBI Taxonomy" id="1785913"/>
    <lineage>
        <taxon>Bacteria</taxon>
        <taxon>Bacillati</taxon>
        <taxon>Actinomycetota</taxon>
        <taxon>Actinomycetes</taxon>
        <taxon>Micromonosporales</taxon>
        <taxon>Micromonosporaceae</taxon>
        <taxon>Actinorhabdospora</taxon>
    </lineage>
</organism>
<dbReference type="Gene3D" id="2.40.260.10">
    <property type="entry name" value="Sortase"/>
    <property type="match status" value="1"/>
</dbReference>
<sequence>MTITETPAATRAASPGERAPGAPGRVFGTTVTIVSALLLAFAAHLTVLSALRHDRAQQTAFADFRRVLADGTAPVGQTDAATGRLIDQGTPVALLTAPSIGLREVVFEGTSSGVLMDGPGHRRDTVLPGQEGWSYVYGRQASYGGPFGRIGELRPGDVLGVVTGQGEHAFRVTGVRRAGAPEPAPVAAGAGRLTLVTAEGTPFMPDGAVWVDAELTSQAQPAPPRPLATRALDASEDAMGWEPGALVALLLWAQSLLLAVAAVIWVRLRKGGWHAWVVGVPALAATGLFFCSELSRLMPNLL</sequence>
<dbReference type="InterPro" id="IPR042003">
    <property type="entry name" value="Sortase_E"/>
</dbReference>
<protein>
    <submittedName>
        <fullName evidence="4">Sortase</fullName>
    </submittedName>
</protein>